<dbReference type="Gene3D" id="3.40.50.10910">
    <property type="entry name" value="Amidohydrolase"/>
    <property type="match status" value="1"/>
</dbReference>
<evidence type="ECO:0000313" key="4">
    <source>
        <dbReference type="EMBL" id="TWU48950.1"/>
    </source>
</evidence>
<gene>
    <name evidence="4" type="ORF">Poly51_48540</name>
</gene>
<dbReference type="Pfam" id="PF08547">
    <property type="entry name" value="CIA30"/>
    <property type="match status" value="1"/>
</dbReference>
<evidence type="ECO:0000256" key="1">
    <source>
        <dbReference type="SAM" id="SignalP"/>
    </source>
</evidence>
<dbReference type="EMBL" id="SJPW01000006">
    <property type="protein sequence ID" value="TWU48950.1"/>
    <property type="molecule type" value="Genomic_DNA"/>
</dbReference>
<feature type="chain" id="PRO_5023091724" evidence="1">
    <location>
        <begin position="20"/>
        <end position="599"/>
    </location>
</feature>
<dbReference type="Gene3D" id="1.20.58.520">
    <property type="entry name" value="Amidohydrolase"/>
    <property type="match status" value="1"/>
</dbReference>
<evidence type="ECO:0000313" key="5">
    <source>
        <dbReference type="Proteomes" id="UP000318288"/>
    </source>
</evidence>
<dbReference type="PANTHER" id="PTHR43135">
    <property type="entry name" value="ALPHA-D-RIBOSE 1-METHYLPHOSPHONATE 5-TRIPHOSPHATE DIPHOSPHATASE"/>
    <property type="match status" value="1"/>
</dbReference>
<dbReference type="PANTHER" id="PTHR43135:SF3">
    <property type="entry name" value="ALPHA-D-RIBOSE 1-METHYLPHOSPHONATE 5-TRIPHOSPHATE DIPHOSPHATASE"/>
    <property type="match status" value="1"/>
</dbReference>
<dbReference type="Proteomes" id="UP000318288">
    <property type="component" value="Unassembled WGS sequence"/>
</dbReference>
<dbReference type="InterPro" id="IPR006680">
    <property type="entry name" value="Amidohydro-rel"/>
</dbReference>
<dbReference type="InterPro" id="IPR011059">
    <property type="entry name" value="Metal-dep_hydrolase_composite"/>
</dbReference>
<evidence type="ECO:0000259" key="2">
    <source>
        <dbReference type="Pfam" id="PF01979"/>
    </source>
</evidence>
<sequence length="599" mass="64481" precursor="true">MRTLILALAVYQLAVVASASPPVFFDKVDVFDGEKLIKDTGVLVVDGTISEIGTAIEPPPEAKVIDGDDRTLLPGLIDCHTHVVDESNLSQAVMFGVTTELDMMSIPGFARSLRKERDNPKAEVNRADFYSAGAAITVAGGHGTQFGFAVPTLAQSDNPATFVRQRIGEGSDYIKIMIEDGSAYGLERPTLKKQMVQASIDAAHERDRLAVAHVSTVEGAQLAVDCRIDGLAHLFCESAIPKTLIEQMKQQSVFVIPTATVVSNVAGHNSTNRLIEDDSIAPLLTPTNTTNLKNTFPNQAKKRNSLDKLKANILSLHRAGVPILAGTDAPNPGTVHGASLHHELRLLVESGLSPQAALAAATSLPADSFKLKSRGRIAVGYRADLVLVDGNPTKRIEDTSRIVGVWKNGRAIDRNVRINEVMREKAKPKTTPDSKGAMQVADFESGEVKAEFGSSWIVSTDKMMGGVSTGTMIVADGGASKTKRSLVVTGTVQDKAPAFSGVMFSPGPAPMAPIDLSSQRQIRFWAKGDGATKQLMLFFQKRGFTPSIKTFKTSNEWQEHTFKIADFDGCDGTDIIGFWFGSSQPGEFDFQIDEVSLTQ</sequence>
<name>A0A5C6EKD7_9BACT</name>
<dbReference type="Gene3D" id="2.60.120.430">
    <property type="entry name" value="Galactose-binding lectin"/>
    <property type="match status" value="1"/>
</dbReference>
<proteinExistence type="predicted"/>
<keyword evidence="5" id="KW-1185">Reference proteome</keyword>
<dbReference type="RefSeq" id="WP_146460561.1">
    <property type="nucleotide sequence ID" value="NZ_SJPW01000006.1"/>
</dbReference>
<feature type="domain" description="Amidohydrolase-related" evidence="2">
    <location>
        <begin position="71"/>
        <end position="411"/>
    </location>
</feature>
<evidence type="ECO:0000259" key="3">
    <source>
        <dbReference type="Pfam" id="PF08547"/>
    </source>
</evidence>
<feature type="signal peptide" evidence="1">
    <location>
        <begin position="1"/>
        <end position="19"/>
    </location>
</feature>
<accession>A0A5C6EKD7</accession>
<dbReference type="InterPro" id="IPR032466">
    <property type="entry name" value="Metal_Hydrolase"/>
</dbReference>
<dbReference type="Pfam" id="PF01979">
    <property type="entry name" value="Amidohydro_1"/>
    <property type="match status" value="1"/>
</dbReference>
<reference evidence="4 5" key="1">
    <citation type="submission" date="2019-02" db="EMBL/GenBank/DDBJ databases">
        <title>Deep-cultivation of Planctomycetes and their phenomic and genomic characterization uncovers novel biology.</title>
        <authorList>
            <person name="Wiegand S."/>
            <person name="Jogler M."/>
            <person name="Boedeker C."/>
            <person name="Pinto D."/>
            <person name="Vollmers J."/>
            <person name="Rivas-Marin E."/>
            <person name="Kohn T."/>
            <person name="Peeters S.H."/>
            <person name="Heuer A."/>
            <person name="Rast P."/>
            <person name="Oberbeckmann S."/>
            <person name="Bunk B."/>
            <person name="Jeske O."/>
            <person name="Meyerdierks A."/>
            <person name="Storesund J.E."/>
            <person name="Kallscheuer N."/>
            <person name="Luecker S."/>
            <person name="Lage O.M."/>
            <person name="Pohl T."/>
            <person name="Merkel B.J."/>
            <person name="Hornburger P."/>
            <person name="Mueller R.-W."/>
            <person name="Bruemmer F."/>
            <person name="Labrenz M."/>
            <person name="Spormann A.M."/>
            <person name="Op Den Camp H."/>
            <person name="Overmann J."/>
            <person name="Amann R."/>
            <person name="Jetten M.S.M."/>
            <person name="Mascher T."/>
            <person name="Medema M.H."/>
            <person name="Devos D.P."/>
            <person name="Kaster A.-K."/>
            <person name="Ovreas L."/>
            <person name="Rohde M."/>
            <person name="Galperin M.Y."/>
            <person name="Jogler C."/>
        </authorList>
    </citation>
    <scope>NUCLEOTIDE SEQUENCE [LARGE SCALE GENOMIC DNA]</scope>
    <source>
        <strain evidence="4 5">Poly51</strain>
    </source>
</reference>
<comment type="caution">
    <text evidence="4">The sequence shown here is derived from an EMBL/GenBank/DDBJ whole genome shotgun (WGS) entry which is preliminary data.</text>
</comment>
<protein>
    <submittedName>
        <fullName evidence="4">Imidazolonepropionase</fullName>
    </submittedName>
</protein>
<dbReference type="Gene3D" id="2.30.40.10">
    <property type="entry name" value="Urease, subunit C, domain 1"/>
    <property type="match status" value="1"/>
</dbReference>
<dbReference type="SUPFAM" id="SSF49785">
    <property type="entry name" value="Galactose-binding domain-like"/>
    <property type="match status" value="1"/>
</dbReference>
<dbReference type="InterPro" id="IPR008979">
    <property type="entry name" value="Galactose-bd-like_sf"/>
</dbReference>
<dbReference type="OrthoDB" id="9797498at2"/>
<dbReference type="SUPFAM" id="SSF51556">
    <property type="entry name" value="Metallo-dependent hydrolases"/>
    <property type="match status" value="1"/>
</dbReference>
<dbReference type="InterPro" id="IPR013857">
    <property type="entry name" value="NADH-UbQ_OxRdtase-assoc_prot30"/>
</dbReference>
<keyword evidence="1" id="KW-0732">Signal</keyword>
<dbReference type="SUPFAM" id="SSF51338">
    <property type="entry name" value="Composite domain of metallo-dependent hydrolases"/>
    <property type="match status" value="1"/>
</dbReference>
<dbReference type="InterPro" id="IPR051781">
    <property type="entry name" value="Metallo-dep_Hydrolase"/>
</dbReference>
<organism evidence="4 5">
    <name type="scientific">Rubripirellula tenax</name>
    <dbReference type="NCBI Taxonomy" id="2528015"/>
    <lineage>
        <taxon>Bacteria</taxon>
        <taxon>Pseudomonadati</taxon>
        <taxon>Planctomycetota</taxon>
        <taxon>Planctomycetia</taxon>
        <taxon>Pirellulales</taxon>
        <taxon>Pirellulaceae</taxon>
        <taxon>Rubripirellula</taxon>
    </lineage>
</organism>
<dbReference type="Gene3D" id="3.30.110.90">
    <property type="entry name" value="Amidohydrolase"/>
    <property type="match status" value="1"/>
</dbReference>
<dbReference type="AlphaFoldDB" id="A0A5C6EKD7"/>
<dbReference type="GO" id="GO:0016810">
    <property type="term" value="F:hydrolase activity, acting on carbon-nitrogen (but not peptide) bonds"/>
    <property type="evidence" value="ECO:0007669"/>
    <property type="project" value="InterPro"/>
</dbReference>
<feature type="domain" description="NADH:ubiquinone oxidoreductase intermediate-associated protein 30" evidence="3">
    <location>
        <begin position="454"/>
        <end position="567"/>
    </location>
</feature>